<proteinExistence type="predicted"/>
<accession>A0A645H9L2</accession>
<organism evidence="1">
    <name type="scientific">bioreactor metagenome</name>
    <dbReference type="NCBI Taxonomy" id="1076179"/>
    <lineage>
        <taxon>unclassified sequences</taxon>
        <taxon>metagenomes</taxon>
        <taxon>ecological metagenomes</taxon>
    </lineage>
</organism>
<gene>
    <name evidence="1" type="ORF">SDC9_183176</name>
</gene>
<comment type="caution">
    <text evidence="1">The sequence shown here is derived from an EMBL/GenBank/DDBJ whole genome shotgun (WGS) entry which is preliminary data.</text>
</comment>
<evidence type="ECO:0008006" key="2">
    <source>
        <dbReference type="Google" id="ProtNLM"/>
    </source>
</evidence>
<reference evidence="1" key="1">
    <citation type="submission" date="2019-08" db="EMBL/GenBank/DDBJ databases">
        <authorList>
            <person name="Kucharzyk K."/>
            <person name="Murdoch R.W."/>
            <person name="Higgins S."/>
            <person name="Loffler F."/>
        </authorList>
    </citation>
    <scope>NUCLEOTIDE SEQUENCE</scope>
</reference>
<dbReference type="EMBL" id="VSSQ01089429">
    <property type="protein sequence ID" value="MPN35678.1"/>
    <property type="molecule type" value="Genomic_DNA"/>
</dbReference>
<protein>
    <recommendedName>
        <fullName evidence="2">TonB-dependent receptor SusC</fullName>
    </recommendedName>
</protein>
<evidence type="ECO:0000313" key="1">
    <source>
        <dbReference type="EMBL" id="MPN35678.1"/>
    </source>
</evidence>
<sequence length="178" mass="20017">MSILIDMQRGGNMYYTSYMWGMYSGIFEESALQNGIDIRENGLSLASYYGKWDAANNKFVYTDAAGNVSATPVANTKVLDAESYGSYHYDRNDEKNVFSTDFIKLREVRLGYTIPSKYTGPIKQLRISAYGRNLAIWGRASKHFDPEYLQMAGSNAQGIEGGYIPSTRSYGFSLSFNF</sequence>
<dbReference type="AlphaFoldDB" id="A0A645H9L2"/>
<name>A0A645H9L2_9ZZZZ</name>